<proteinExistence type="evidence at transcript level"/>
<organism evidence="1">
    <name type="scientific">Zea mays</name>
    <name type="common">Maize</name>
    <dbReference type="NCBI Taxonomy" id="4577"/>
    <lineage>
        <taxon>Eukaryota</taxon>
        <taxon>Viridiplantae</taxon>
        <taxon>Streptophyta</taxon>
        <taxon>Embryophyta</taxon>
        <taxon>Tracheophyta</taxon>
        <taxon>Spermatophyta</taxon>
        <taxon>Magnoliopsida</taxon>
        <taxon>Liliopsida</taxon>
        <taxon>Poales</taxon>
        <taxon>Poaceae</taxon>
        <taxon>PACMAD clade</taxon>
        <taxon>Panicoideae</taxon>
        <taxon>Andropogonodae</taxon>
        <taxon>Andropogoneae</taxon>
        <taxon>Tripsacinae</taxon>
        <taxon>Zea</taxon>
    </lineage>
</organism>
<sequence>MFKQANQIKPFFFCILQICGGKHTNALKEMSEPLKIFKQLDGIKSVLEKRKTILSGTYIQSEKISREERMPAGRRDMLENGYNYYWNVHQLKLID</sequence>
<accession>B4FFA4</accession>
<protein>
    <submittedName>
        <fullName evidence="1">Uncharacterized protein</fullName>
    </submittedName>
</protein>
<dbReference type="EMBL" id="BT035792">
    <property type="protein sequence ID" value="ACF80797.1"/>
    <property type="molecule type" value="mRNA"/>
</dbReference>
<reference evidence="1" key="1">
    <citation type="journal article" date="2009" name="PLoS Genet.">
        <title>Sequencing, mapping, and analysis of 27,455 maize full-length cDNAs.</title>
        <authorList>
            <person name="Soderlund C."/>
            <person name="Descour A."/>
            <person name="Kudrna D."/>
            <person name="Bomhoff M."/>
            <person name="Boyd L."/>
            <person name="Currie J."/>
            <person name="Angelova A."/>
            <person name="Collura K."/>
            <person name="Wissotski M."/>
            <person name="Ashley E."/>
            <person name="Morrow D."/>
            <person name="Fernandes J."/>
            <person name="Walbot V."/>
            <person name="Yu Y."/>
        </authorList>
    </citation>
    <scope>NUCLEOTIDE SEQUENCE</scope>
    <source>
        <strain evidence="1">B73</strain>
    </source>
</reference>
<evidence type="ECO:0000313" key="1">
    <source>
        <dbReference type="EMBL" id="ACF80797.1"/>
    </source>
</evidence>
<name>B4FFA4_MAIZE</name>
<dbReference type="AlphaFoldDB" id="B4FFA4"/>